<evidence type="ECO:0000313" key="7">
    <source>
        <dbReference type="Proteomes" id="UP000265566"/>
    </source>
</evidence>
<dbReference type="InterPro" id="IPR009071">
    <property type="entry name" value="HMG_box_dom"/>
</dbReference>
<dbReference type="Proteomes" id="UP000002051">
    <property type="component" value="Unassembled WGS sequence"/>
</dbReference>
<sequence length="172" mass="20057">MARRRRVSKRVCAIRRVRASDGSAFFKCETCGMSVAIALADMHYCDSNKIQFKRLLGIVPKRTRPNIQHLMKSQPISPYRLFMESFMKGQDMENYNIELDRIGFEKWKNMSKEEKQPFVSHARELDNKHQEALKHDAIGIIKIKYGADSPLVETLYKTQMIFRESSADHSKE</sequence>
<name>A0A072TGE6_MEDTR</name>
<evidence type="ECO:0000259" key="2">
    <source>
        <dbReference type="PROSITE" id="PS50118"/>
    </source>
</evidence>
<keyword evidence="6" id="KW-1185">Reference proteome</keyword>
<reference evidence="5" key="3">
    <citation type="submission" date="2015-06" db="UniProtKB">
        <authorList>
            <consortium name="EnsemblPlants"/>
        </authorList>
    </citation>
    <scope>IDENTIFICATION</scope>
    <source>
        <strain evidence="5">cv. Jemalong A17</strain>
    </source>
</reference>
<dbReference type="GO" id="GO:0005634">
    <property type="term" value="C:nucleus"/>
    <property type="evidence" value="ECO:0000318"/>
    <property type="project" value="GO_Central"/>
</dbReference>
<evidence type="ECO:0000313" key="4">
    <source>
        <dbReference type="EMBL" id="RHN55781.1"/>
    </source>
</evidence>
<dbReference type="EnsemblPlants" id="KEH16417">
    <property type="protein sequence ID" value="KEH16417"/>
    <property type="gene ID" value="MTR_0191s0020"/>
</dbReference>
<organism evidence="3 6">
    <name type="scientific">Medicago truncatula</name>
    <name type="common">Barrel medic</name>
    <name type="synonym">Medicago tribuloides</name>
    <dbReference type="NCBI Taxonomy" id="3880"/>
    <lineage>
        <taxon>Eukaryota</taxon>
        <taxon>Viridiplantae</taxon>
        <taxon>Streptophyta</taxon>
        <taxon>Embryophyta</taxon>
        <taxon>Tracheophyta</taxon>
        <taxon>Spermatophyta</taxon>
        <taxon>Magnoliopsida</taxon>
        <taxon>eudicotyledons</taxon>
        <taxon>Gunneridae</taxon>
        <taxon>Pentapetalae</taxon>
        <taxon>rosids</taxon>
        <taxon>fabids</taxon>
        <taxon>Fabales</taxon>
        <taxon>Fabaceae</taxon>
        <taxon>Papilionoideae</taxon>
        <taxon>50 kb inversion clade</taxon>
        <taxon>NPAAA clade</taxon>
        <taxon>Hologalegina</taxon>
        <taxon>IRL clade</taxon>
        <taxon>Trifolieae</taxon>
        <taxon>Medicago</taxon>
    </lineage>
</organism>
<dbReference type="GO" id="GO:0010197">
    <property type="term" value="P:polar nucleus fusion"/>
    <property type="evidence" value="ECO:0000318"/>
    <property type="project" value="GO_Central"/>
</dbReference>
<dbReference type="PANTHER" id="PTHR47658:SF2">
    <property type="entry name" value="HMG-BOX (HIGH MOBILITY GROUP) DNA-BINDING FAMILY PROTEIN"/>
    <property type="match status" value="1"/>
</dbReference>
<dbReference type="Gene3D" id="1.10.30.10">
    <property type="entry name" value="High mobility group box domain"/>
    <property type="match status" value="1"/>
</dbReference>
<protein>
    <submittedName>
        <fullName evidence="3">High mobility group (HMG)-box protein</fullName>
    </submittedName>
    <submittedName>
        <fullName evidence="4">Putative chromatin remodeling &amp; transcriptional activation HMG family</fullName>
    </submittedName>
</protein>
<dbReference type="EMBL" id="PSQE01000005">
    <property type="protein sequence ID" value="RHN55781.1"/>
    <property type="molecule type" value="Genomic_DNA"/>
</dbReference>
<feature type="domain" description="HMG box" evidence="2">
    <location>
        <begin position="72"/>
        <end position="137"/>
    </location>
</feature>
<dbReference type="Gramene" id="rna31035">
    <property type="protein sequence ID" value="RHN55781.1"/>
    <property type="gene ID" value="gene31035"/>
</dbReference>
<proteinExistence type="predicted"/>
<evidence type="ECO:0000313" key="6">
    <source>
        <dbReference type="Proteomes" id="UP000002051"/>
    </source>
</evidence>
<dbReference type="AlphaFoldDB" id="A0A072TGE6"/>
<dbReference type="GO" id="GO:0003677">
    <property type="term" value="F:DNA binding"/>
    <property type="evidence" value="ECO:0000318"/>
    <property type="project" value="GO_Central"/>
</dbReference>
<reference evidence="7" key="4">
    <citation type="journal article" date="2018" name="Nat. Plants">
        <title>Whole-genome landscape of Medicago truncatula symbiotic genes.</title>
        <authorList>
            <person name="Pecrix Y."/>
            <person name="Staton S.E."/>
            <person name="Sallet E."/>
            <person name="Lelandais-Briere C."/>
            <person name="Moreau S."/>
            <person name="Carrere S."/>
            <person name="Blein T."/>
            <person name="Jardinaud M.F."/>
            <person name="Latrasse D."/>
            <person name="Zouine M."/>
            <person name="Zahm M."/>
            <person name="Kreplak J."/>
            <person name="Mayjonade B."/>
            <person name="Satge C."/>
            <person name="Perez M."/>
            <person name="Cauet S."/>
            <person name="Marande W."/>
            <person name="Chantry-Darmon C."/>
            <person name="Lopez-Roques C."/>
            <person name="Bouchez O."/>
            <person name="Berard A."/>
            <person name="Debelle F."/>
            <person name="Munos S."/>
            <person name="Bendahmane A."/>
            <person name="Berges H."/>
            <person name="Niebel A."/>
            <person name="Buitink J."/>
            <person name="Frugier F."/>
            <person name="Benhamed M."/>
            <person name="Crespi M."/>
            <person name="Gouzy J."/>
            <person name="Gamas P."/>
        </authorList>
    </citation>
    <scope>NUCLEOTIDE SEQUENCE [LARGE SCALE GENOMIC DNA]</scope>
    <source>
        <strain evidence="7">cv. Jemalong A17</strain>
    </source>
</reference>
<reference evidence="3 6" key="2">
    <citation type="journal article" date="2014" name="BMC Genomics">
        <title>An improved genome release (version Mt4.0) for the model legume Medicago truncatula.</title>
        <authorList>
            <person name="Tang H."/>
            <person name="Krishnakumar V."/>
            <person name="Bidwell S."/>
            <person name="Rosen B."/>
            <person name="Chan A."/>
            <person name="Zhou S."/>
            <person name="Gentzbittel L."/>
            <person name="Childs K.L."/>
            <person name="Yandell M."/>
            <person name="Gundlach H."/>
            <person name="Mayer K.F."/>
            <person name="Schwartz D.C."/>
            <person name="Town C.D."/>
        </authorList>
    </citation>
    <scope>GENOME REANNOTATION</scope>
    <source>
        <strain evidence="3">A17</strain>
        <strain evidence="5 6">cv. Jemalong A17</strain>
    </source>
</reference>
<dbReference type="CDD" id="cd22014">
    <property type="entry name" value="HMG-box_CMB1-like"/>
    <property type="match status" value="1"/>
</dbReference>
<feature type="DNA-binding region" description="HMG box" evidence="1">
    <location>
        <begin position="72"/>
        <end position="137"/>
    </location>
</feature>
<dbReference type="STRING" id="3880.A0A072TGE6"/>
<keyword evidence="1" id="KW-0238">DNA-binding</keyword>
<accession>A0A072TGE6</accession>
<dbReference type="OrthoDB" id="1919336at2759"/>
<reference evidence="3 6" key="1">
    <citation type="journal article" date="2011" name="Nature">
        <title>The Medicago genome provides insight into the evolution of rhizobial symbioses.</title>
        <authorList>
            <person name="Young N.D."/>
            <person name="Debelle F."/>
            <person name="Oldroyd G.E."/>
            <person name="Geurts R."/>
            <person name="Cannon S.B."/>
            <person name="Udvardi M.K."/>
            <person name="Benedito V.A."/>
            <person name="Mayer K.F."/>
            <person name="Gouzy J."/>
            <person name="Schoof H."/>
            <person name="Van de Peer Y."/>
            <person name="Proost S."/>
            <person name="Cook D.R."/>
            <person name="Meyers B.C."/>
            <person name="Spannagl M."/>
            <person name="Cheung F."/>
            <person name="De Mita S."/>
            <person name="Krishnakumar V."/>
            <person name="Gundlach H."/>
            <person name="Zhou S."/>
            <person name="Mudge J."/>
            <person name="Bharti A.K."/>
            <person name="Murray J.D."/>
            <person name="Naoumkina M.A."/>
            <person name="Rosen B."/>
            <person name="Silverstein K.A."/>
            <person name="Tang H."/>
            <person name="Rombauts S."/>
            <person name="Zhao P.X."/>
            <person name="Zhou P."/>
            <person name="Barbe V."/>
            <person name="Bardou P."/>
            <person name="Bechner M."/>
            <person name="Bellec A."/>
            <person name="Berger A."/>
            <person name="Berges H."/>
            <person name="Bidwell S."/>
            <person name="Bisseling T."/>
            <person name="Choisne N."/>
            <person name="Couloux A."/>
            <person name="Denny R."/>
            <person name="Deshpande S."/>
            <person name="Dai X."/>
            <person name="Doyle J.J."/>
            <person name="Dudez A.M."/>
            <person name="Farmer A.D."/>
            <person name="Fouteau S."/>
            <person name="Franken C."/>
            <person name="Gibelin C."/>
            <person name="Gish J."/>
            <person name="Goldstein S."/>
            <person name="Gonzalez A.J."/>
            <person name="Green P.J."/>
            <person name="Hallab A."/>
            <person name="Hartog M."/>
            <person name="Hua A."/>
            <person name="Humphray S.J."/>
            <person name="Jeong D.H."/>
            <person name="Jing Y."/>
            <person name="Jocker A."/>
            <person name="Kenton S.M."/>
            <person name="Kim D.J."/>
            <person name="Klee K."/>
            <person name="Lai H."/>
            <person name="Lang C."/>
            <person name="Lin S."/>
            <person name="Macmil S.L."/>
            <person name="Magdelenat G."/>
            <person name="Matthews L."/>
            <person name="McCorrison J."/>
            <person name="Monaghan E.L."/>
            <person name="Mun J.H."/>
            <person name="Najar F.Z."/>
            <person name="Nicholson C."/>
            <person name="Noirot C."/>
            <person name="O'Bleness M."/>
            <person name="Paule C.R."/>
            <person name="Poulain J."/>
            <person name="Prion F."/>
            <person name="Qin B."/>
            <person name="Qu C."/>
            <person name="Retzel E.F."/>
            <person name="Riddle C."/>
            <person name="Sallet E."/>
            <person name="Samain S."/>
            <person name="Samson N."/>
            <person name="Sanders I."/>
            <person name="Saurat O."/>
            <person name="Scarpelli C."/>
            <person name="Schiex T."/>
            <person name="Segurens B."/>
            <person name="Severin A.J."/>
            <person name="Sherrier D.J."/>
            <person name="Shi R."/>
            <person name="Sims S."/>
            <person name="Singer S.R."/>
            <person name="Sinharoy S."/>
            <person name="Sterck L."/>
            <person name="Viollet A."/>
            <person name="Wang B.B."/>
            <person name="Wang K."/>
            <person name="Wang M."/>
            <person name="Wang X."/>
            <person name="Warfsmann J."/>
            <person name="Weissenbach J."/>
            <person name="White D.D."/>
            <person name="White J.D."/>
            <person name="Wiley G.B."/>
            <person name="Wincker P."/>
            <person name="Xing Y."/>
            <person name="Yang L."/>
            <person name="Yao Z."/>
            <person name="Ying F."/>
            <person name="Zhai J."/>
            <person name="Zhou L."/>
            <person name="Zuber A."/>
            <person name="Denarie J."/>
            <person name="Dixon R.A."/>
            <person name="May G.D."/>
            <person name="Schwartz D.C."/>
            <person name="Rogers J."/>
            <person name="Quetier F."/>
            <person name="Town C.D."/>
            <person name="Roe B.A."/>
        </authorList>
    </citation>
    <scope>NUCLEOTIDE SEQUENCE [LARGE SCALE GENOMIC DNA]</scope>
    <source>
        <strain evidence="3">A17</strain>
        <strain evidence="5 6">cv. Jemalong A17</strain>
    </source>
</reference>
<dbReference type="KEGG" id="mtr:25480599"/>
<dbReference type="InterPro" id="IPR036910">
    <property type="entry name" value="HMG_box_dom_sf"/>
</dbReference>
<keyword evidence="1" id="KW-0539">Nucleus</keyword>
<evidence type="ECO:0000313" key="5">
    <source>
        <dbReference type="EnsemblPlants" id="KEH16417"/>
    </source>
</evidence>
<dbReference type="Proteomes" id="UP000265566">
    <property type="component" value="Chromosome 5"/>
</dbReference>
<evidence type="ECO:0000313" key="3">
    <source>
        <dbReference type="EMBL" id="KEH16417.1"/>
    </source>
</evidence>
<dbReference type="PANTHER" id="PTHR47658">
    <property type="entry name" value="HIGH MOBILITY GROUP B PROTEIN 12-RELATED"/>
    <property type="match status" value="1"/>
</dbReference>
<dbReference type="EMBL" id="KL402916">
    <property type="protein sequence ID" value="KEH16417.1"/>
    <property type="molecule type" value="Genomic_DNA"/>
</dbReference>
<dbReference type="HOGENOM" id="CLU_112655_0_0_1"/>
<evidence type="ECO:0000256" key="1">
    <source>
        <dbReference type="PROSITE-ProRule" id="PRU00267"/>
    </source>
</evidence>
<reference evidence="4" key="5">
    <citation type="journal article" date="2018" name="Nat. Plants">
        <title>Whole-genome landscape of Medicago truncatula symbiotic genes.</title>
        <authorList>
            <person name="Pecrix Y."/>
            <person name="Gamas P."/>
            <person name="Carrere S."/>
        </authorList>
    </citation>
    <scope>NUCLEOTIDE SEQUENCE</scope>
    <source>
        <tissue evidence="4">Leaves</tissue>
    </source>
</reference>
<gene>
    <name evidence="5" type="primary">25480599</name>
    <name evidence="3" type="ORF">MTR_0191s0020</name>
    <name evidence="4" type="ORF">MtrunA17_Chr5g0421971</name>
</gene>
<dbReference type="SUPFAM" id="SSF47095">
    <property type="entry name" value="HMG-box"/>
    <property type="match status" value="1"/>
</dbReference>
<dbReference type="PROSITE" id="PS50118">
    <property type="entry name" value="HMG_BOX_2"/>
    <property type="match status" value="1"/>
</dbReference>
<dbReference type="Pfam" id="PF00505">
    <property type="entry name" value="HMG_box"/>
    <property type="match status" value="1"/>
</dbReference>